<evidence type="ECO:0000313" key="3">
    <source>
        <dbReference type="Proteomes" id="UP000261580"/>
    </source>
</evidence>
<keyword evidence="1" id="KW-1133">Transmembrane helix</keyword>
<evidence type="ECO:0000256" key="1">
    <source>
        <dbReference type="SAM" id="Phobius"/>
    </source>
</evidence>
<accession>A0A3Q4FXV7</accession>
<keyword evidence="3" id="KW-1185">Reference proteome</keyword>
<dbReference type="Ensembl" id="ENSNBRT00000000315.1">
    <property type="protein sequence ID" value="ENSNBRP00000000280.1"/>
    <property type="gene ID" value="ENSNBRG00000000280.1"/>
</dbReference>
<keyword evidence="1" id="KW-0812">Transmembrane</keyword>
<dbReference type="Proteomes" id="UP000261580">
    <property type="component" value="Unassembled WGS sequence"/>
</dbReference>
<protein>
    <submittedName>
        <fullName evidence="2">Uncharacterized protein</fullName>
    </submittedName>
</protein>
<keyword evidence="1" id="KW-0472">Membrane</keyword>
<dbReference type="Bgee" id="ENSNBRG00000000280">
    <property type="expression patterns" value="Expressed in skeletal muscle tissue and 5 other cell types or tissues"/>
</dbReference>
<reference evidence="2" key="2">
    <citation type="submission" date="2025-09" db="UniProtKB">
        <authorList>
            <consortium name="Ensembl"/>
        </authorList>
    </citation>
    <scope>IDENTIFICATION</scope>
</reference>
<dbReference type="AlphaFoldDB" id="A0A3Q4FXV7"/>
<organism evidence="2 3">
    <name type="scientific">Neolamprologus brichardi</name>
    <name type="common">Fairy cichlid</name>
    <name type="synonym">Lamprologus brichardi</name>
    <dbReference type="NCBI Taxonomy" id="32507"/>
    <lineage>
        <taxon>Eukaryota</taxon>
        <taxon>Metazoa</taxon>
        <taxon>Chordata</taxon>
        <taxon>Craniata</taxon>
        <taxon>Vertebrata</taxon>
        <taxon>Euteleostomi</taxon>
        <taxon>Actinopterygii</taxon>
        <taxon>Neopterygii</taxon>
        <taxon>Teleostei</taxon>
        <taxon>Neoteleostei</taxon>
        <taxon>Acanthomorphata</taxon>
        <taxon>Ovalentaria</taxon>
        <taxon>Cichlomorphae</taxon>
        <taxon>Cichliformes</taxon>
        <taxon>Cichlidae</taxon>
        <taxon>African cichlids</taxon>
        <taxon>Pseudocrenilabrinae</taxon>
        <taxon>Lamprologini</taxon>
        <taxon>Neolamprologus</taxon>
    </lineage>
</organism>
<evidence type="ECO:0000313" key="2">
    <source>
        <dbReference type="Ensembl" id="ENSNBRP00000000280.1"/>
    </source>
</evidence>
<sequence length="61" mass="6728">MDFGPYLLAPCSFVCCSLFMIFFSLYLQLHTADLGGQGTTSEVVQSVMRVIQSKGQFTAEL</sequence>
<name>A0A3Q4FXV7_NEOBR</name>
<proteinExistence type="predicted"/>
<feature type="transmembrane region" description="Helical" evidence="1">
    <location>
        <begin position="6"/>
        <end position="27"/>
    </location>
</feature>
<reference evidence="2" key="1">
    <citation type="submission" date="2025-08" db="UniProtKB">
        <authorList>
            <consortium name="Ensembl"/>
        </authorList>
    </citation>
    <scope>IDENTIFICATION</scope>
</reference>
<dbReference type="STRING" id="32507.ENSNBRP00000000280"/>
<dbReference type="GeneTree" id="ENSGT01150000290471"/>